<gene>
    <name evidence="1" type="primary">Dsec\GM12367</name>
    <name evidence="1" type="ORF">Dsec_GM12367</name>
</gene>
<reference evidence="1 2" key="1">
    <citation type="journal article" date="2007" name="Nature">
        <title>Evolution of genes and genomes on the Drosophila phylogeny.</title>
        <authorList>
            <consortium name="Drosophila 12 Genomes Consortium"/>
            <person name="Clark A.G."/>
            <person name="Eisen M.B."/>
            <person name="Smith D.R."/>
            <person name="Bergman C.M."/>
            <person name="Oliver B."/>
            <person name="Markow T.A."/>
            <person name="Kaufman T.C."/>
            <person name="Kellis M."/>
            <person name="Gelbart W."/>
            <person name="Iyer V.N."/>
            <person name="Pollard D.A."/>
            <person name="Sackton T.B."/>
            <person name="Larracuente A.M."/>
            <person name="Singh N.D."/>
            <person name="Abad J.P."/>
            <person name="Abt D.N."/>
            <person name="Adryan B."/>
            <person name="Aguade M."/>
            <person name="Akashi H."/>
            <person name="Anderson W.W."/>
            <person name="Aquadro C.F."/>
            <person name="Ardell D.H."/>
            <person name="Arguello R."/>
            <person name="Artieri C.G."/>
            <person name="Barbash D.A."/>
            <person name="Barker D."/>
            <person name="Barsanti P."/>
            <person name="Batterham P."/>
            <person name="Batzoglou S."/>
            <person name="Begun D."/>
            <person name="Bhutkar A."/>
            <person name="Blanco E."/>
            <person name="Bosak S.A."/>
            <person name="Bradley R.K."/>
            <person name="Brand A.D."/>
            <person name="Brent M.R."/>
            <person name="Brooks A.N."/>
            <person name="Brown R.H."/>
            <person name="Butlin R.K."/>
            <person name="Caggese C."/>
            <person name="Calvi B.R."/>
            <person name="Bernardo de Carvalho A."/>
            <person name="Caspi A."/>
            <person name="Castrezana S."/>
            <person name="Celniker S.E."/>
            <person name="Chang J.L."/>
            <person name="Chapple C."/>
            <person name="Chatterji S."/>
            <person name="Chinwalla A."/>
            <person name="Civetta A."/>
            <person name="Clifton S.W."/>
            <person name="Comeron J.M."/>
            <person name="Costello J.C."/>
            <person name="Coyne J.A."/>
            <person name="Daub J."/>
            <person name="David R.G."/>
            <person name="Delcher A.L."/>
            <person name="Delehaunty K."/>
            <person name="Do C.B."/>
            <person name="Ebling H."/>
            <person name="Edwards K."/>
            <person name="Eickbush T."/>
            <person name="Evans J.D."/>
            <person name="Filipski A."/>
            <person name="Findeiss S."/>
            <person name="Freyhult E."/>
            <person name="Fulton L."/>
            <person name="Fulton R."/>
            <person name="Garcia A.C."/>
            <person name="Gardiner A."/>
            <person name="Garfield D.A."/>
            <person name="Garvin B.E."/>
            <person name="Gibson G."/>
            <person name="Gilbert D."/>
            <person name="Gnerre S."/>
            <person name="Godfrey J."/>
            <person name="Good R."/>
            <person name="Gotea V."/>
            <person name="Gravely B."/>
            <person name="Greenberg A.J."/>
            <person name="Griffiths-Jones S."/>
            <person name="Gross S."/>
            <person name="Guigo R."/>
            <person name="Gustafson E.A."/>
            <person name="Haerty W."/>
            <person name="Hahn M.W."/>
            <person name="Halligan D.L."/>
            <person name="Halpern A.L."/>
            <person name="Halter G.M."/>
            <person name="Han M.V."/>
            <person name="Heger A."/>
            <person name="Hillier L."/>
            <person name="Hinrichs A.S."/>
            <person name="Holmes I."/>
            <person name="Hoskins R.A."/>
            <person name="Hubisz M.J."/>
            <person name="Hultmark D."/>
            <person name="Huntley M.A."/>
            <person name="Jaffe D.B."/>
            <person name="Jagadeeshan S."/>
            <person name="Jeck W.R."/>
            <person name="Johnson J."/>
            <person name="Jones C.D."/>
            <person name="Jordan W.C."/>
            <person name="Karpen G.H."/>
            <person name="Kataoka E."/>
            <person name="Keightley P.D."/>
            <person name="Kheradpour P."/>
            <person name="Kirkness E.F."/>
            <person name="Koerich L.B."/>
            <person name="Kristiansen K."/>
            <person name="Kudrna D."/>
            <person name="Kulathinal R.J."/>
            <person name="Kumar S."/>
            <person name="Kwok R."/>
            <person name="Lander E."/>
            <person name="Langley C.H."/>
            <person name="Lapoint R."/>
            <person name="Lazzaro B.P."/>
            <person name="Lee S.J."/>
            <person name="Levesque L."/>
            <person name="Li R."/>
            <person name="Lin C.F."/>
            <person name="Lin M.F."/>
            <person name="Lindblad-Toh K."/>
            <person name="Llopart A."/>
            <person name="Long M."/>
            <person name="Low L."/>
            <person name="Lozovsky E."/>
            <person name="Lu J."/>
            <person name="Luo M."/>
            <person name="Machado C.A."/>
            <person name="Makalowski W."/>
            <person name="Marzo M."/>
            <person name="Matsuda M."/>
            <person name="Matzkin L."/>
            <person name="McAllister B."/>
            <person name="McBride C.S."/>
            <person name="McKernan B."/>
            <person name="McKernan K."/>
            <person name="Mendez-Lago M."/>
            <person name="Minx P."/>
            <person name="Mollenhauer M.U."/>
            <person name="Montooth K."/>
            <person name="Mount S.M."/>
            <person name="Mu X."/>
            <person name="Myers E."/>
            <person name="Negre B."/>
            <person name="Newfeld S."/>
            <person name="Nielsen R."/>
            <person name="Noor M.A."/>
            <person name="O'Grady P."/>
            <person name="Pachter L."/>
            <person name="Papaceit M."/>
            <person name="Parisi M.J."/>
            <person name="Parisi M."/>
            <person name="Parts L."/>
            <person name="Pedersen J.S."/>
            <person name="Pesole G."/>
            <person name="Phillippy A.M."/>
            <person name="Ponting C.P."/>
            <person name="Pop M."/>
            <person name="Porcelli D."/>
            <person name="Powell J.R."/>
            <person name="Prohaska S."/>
            <person name="Pruitt K."/>
            <person name="Puig M."/>
            <person name="Quesneville H."/>
            <person name="Ram K.R."/>
            <person name="Rand D."/>
            <person name="Rasmussen M.D."/>
            <person name="Reed L.K."/>
            <person name="Reenan R."/>
            <person name="Reily A."/>
            <person name="Remington K.A."/>
            <person name="Rieger T.T."/>
            <person name="Ritchie M.G."/>
            <person name="Robin C."/>
            <person name="Rogers Y.H."/>
            <person name="Rohde C."/>
            <person name="Rozas J."/>
            <person name="Rubenfield M.J."/>
            <person name="Ruiz A."/>
            <person name="Russo S."/>
            <person name="Salzberg S.L."/>
            <person name="Sanchez-Gracia A."/>
            <person name="Saranga D.J."/>
            <person name="Sato H."/>
            <person name="Schaeffer S.W."/>
            <person name="Schatz M.C."/>
            <person name="Schlenke T."/>
            <person name="Schwartz R."/>
            <person name="Segarra C."/>
            <person name="Singh R.S."/>
            <person name="Sirot L."/>
            <person name="Sirota M."/>
            <person name="Sisneros N.B."/>
            <person name="Smith C.D."/>
            <person name="Smith T.F."/>
            <person name="Spieth J."/>
            <person name="Stage D.E."/>
            <person name="Stark A."/>
            <person name="Stephan W."/>
            <person name="Strausberg R.L."/>
            <person name="Strempel S."/>
            <person name="Sturgill D."/>
            <person name="Sutton G."/>
            <person name="Sutton G.G."/>
            <person name="Tao W."/>
            <person name="Teichmann S."/>
            <person name="Tobari Y.N."/>
            <person name="Tomimura Y."/>
            <person name="Tsolas J.M."/>
            <person name="Valente V.L."/>
            <person name="Venter E."/>
            <person name="Venter J.C."/>
            <person name="Vicario S."/>
            <person name="Vieira F.G."/>
            <person name="Vilella A.J."/>
            <person name="Villasante A."/>
            <person name="Walenz B."/>
            <person name="Wang J."/>
            <person name="Wasserman M."/>
            <person name="Watts T."/>
            <person name="Wilson D."/>
            <person name="Wilson R.K."/>
            <person name="Wing R.A."/>
            <person name="Wolfner M.F."/>
            <person name="Wong A."/>
            <person name="Wong G.K."/>
            <person name="Wu C.I."/>
            <person name="Wu G."/>
            <person name="Yamamoto D."/>
            <person name="Yang H.P."/>
            <person name="Yang S.P."/>
            <person name="Yorke J.A."/>
            <person name="Yoshida K."/>
            <person name="Zdobnov E."/>
            <person name="Zhang P."/>
            <person name="Zhang Y."/>
            <person name="Zimin A.V."/>
            <person name="Baldwin J."/>
            <person name="Abdouelleil A."/>
            <person name="Abdulkadir J."/>
            <person name="Abebe A."/>
            <person name="Abera B."/>
            <person name="Abreu J."/>
            <person name="Acer S.C."/>
            <person name="Aftuck L."/>
            <person name="Alexander A."/>
            <person name="An P."/>
            <person name="Anderson E."/>
            <person name="Anderson S."/>
            <person name="Arachi H."/>
            <person name="Azer M."/>
            <person name="Bachantsang P."/>
            <person name="Barry A."/>
            <person name="Bayul T."/>
            <person name="Berlin A."/>
            <person name="Bessette D."/>
            <person name="Bloom T."/>
            <person name="Blye J."/>
            <person name="Boguslavskiy L."/>
            <person name="Bonnet C."/>
            <person name="Boukhgalter B."/>
            <person name="Bourzgui I."/>
            <person name="Brown A."/>
            <person name="Cahill P."/>
            <person name="Channer S."/>
            <person name="Cheshatsang Y."/>
            <person name="Chuda L."/>
            <person name="Citroen M."/>
            <person name="Collymore A."/>
            <person name="Cooke P."/>
            <person name="Costello M."/>
            <person name="D'Aco K."/>
            <person name="Daza R."/>
            <person name="De Haan G."/>
            <person name="DeGray S."/>
            <person name="DeMaso C."/>
            <person name="Dhargay N."/>
            <person name="Dooley K."/>
            <person name="Dooley E."/>
            <person name="Doricent M."/>
            <person name="Dorje P."/>
            <person name="Dorjee K."/>
            <person name="Dupes A."/>
            <person name="Elong R."/>
            <person name="Falk J."/>
            <person name="Farina A."/>
            <person name="Faro S."/>
            <person name="Ferguson D."/>
            <person name="Fisher S."/>
            <person name="Foley C.D."/>
            <person name="Franke A."/>
            <person name="Friedrich D."/>
            <person name="Gadbois L."/>
            <person name="Gearin G."/>
            <person name="Gearin C.R."/>
            <person name="Giannoukos G."/>
            <person name="Goode T."/>
            <person name="Graham J."/>
            <person name="Grandbois E."/>
            <person name="Grewal S."/>
            <person name="Gyaltsen K."/>
            <person name="Hafez N."/>
            <person name="Hagos B."/>
            <person name="Hall J."/>
            <person name="Henson C."/>
            <person name="Hollinger A."/>
            <person name="Honan T."/>
            <person name="Huard M.D."/>
            <person name="Hughes L."/>
            <person name="Hurhula B."/>
            <person name="Husby M.E."/>
            <person name="Kamat A."/>
            <person name="Kanga B."/>
            <person name="Kashin S."/>
            <person name="Khazanovich D."/>
            <person name="Kisner P."/>
            <person name="Lance K."/>
            <person name="Lara M."/>
            <person name="Lee W."/>
            <person name="Lennon N."/>
            <person name="Letendre F."/>
            <person name="LeVine R."/>
            <person name="Lipovsky A."/>
            <person name="Liu X."/>
            <person name="Liu J."/>
            <person name="Liu S."/>
            <person name="Lokyitsang T."/>
            <person name="Lokyitsang Y."/>
            <person name="Lubonja R."/>
            <person name="Lui A."/>
            <person name="MacDonald P."/>
            <person name="Magnisalis V."/>
            <person name="Maru K."/>
            <person name="Matthews C."/>
            <person name="McCusker W."/>
            <person name="McDonough S."/>
            <person name="Mehta T."/>
            <person name="Meldrim J."/>
            <person name="Meneus L."/>
            <person name="Mihai O."/>
            <person name="Mihalev A."/>
            <person name="Mihova T."/>
            <person name="Mittelman R."/>
            <person name="Mlenga V."/>
            <person name="Montmayeur A."/>
            <person name="Mulrain L."/>
            <person name="Navidi A."/>
            <person name="Naylor J."/>
            <person name="Negash T."/>
            <person name="Nguyen T."/>
            <person name="Nguyen N."/>
            <person name="Nicol R."/>
            <person name="Norbu C."/>
            <person name="Norbu N."/>
            <person name="Novod N."/>
            <person name="O'Neill B."/>
            <person name="Osman S."/>
            <person name="Markiewicz E."/>
            <person name="Oyono O.L."/>
            <person name="Patti C."/>
            <person name="Phunkhang P."/>
            <person name="Pierre F."/>
            <person name="Priest M."/>
            <person name="Raghuraman S."/>
            <person name="Rege F."/>
            <person name="Reyes R."/>
            <person name="Rise C."/>
            <person name="Rogov P."/>
            <person name="Ross K."/>
            <person name="Ryan E."/>
            <person name="Settipalli S."/>
            <person name="Shea T."/>
            <person name="Sherpa N."/>
            <person name="Shi L."/>
            <person name="Shih D."/>
            <person name="Sparrow T."/>
            <person name="Spaulding J."/>
            <person name="Stalker J."/>
            <person name="Stange-Thomann N."/>
            <person name="Stavropoulos S."/>
            <person name="Stone C."/>
            <person name="Strader C."/>
            <person name="Tesfaye S."/>
            <person name="Thomson T."/>
            <person name="Thoulutsang Y."/>
            <person name="Thoulutsang D."/>
            <person name="Topham K."/>
            <person name="Topping I."/>
            <person name="Tsamla T."/>
            <person name="Vassiliev H."/>
            <person name="Vo A."/>
            <person name="Wangchuk T."/>
            <person name="Wangdi T."/>
            <person name="Weiand M."/>
            <person name="Wilkinson J."/>
            <person name="Wilson A."/>
            <person name="Yadav S."/>
            <person name="Young G."/>
            <person name="Yu Q."/>
            <person name="Zembek L."/>
            <person name="Zhong D."/>
            <person name="Zimmer A."/>
            <person name="Zwirko Z."/>
            <person name="Jaffe D.B."/>
            <person name="Alvarez P."/>
            <person name="Brockman W."/>
            <person name="Butler J."/>
            <person name="Chin C."/>
            <person name="Gnerre S."/>
            <person name="Grabherr M."/>
            <person name="Kleber M."/>
            <person name="Mauceli E."/>
            <person name="MacCallum I."/>
        </authorList>
    </citation>
    <scope>NUCLEOTIDE SEQUENCE [LARGE SCALE GENOMIC DNA]</scope>
    <source>
        <strain evidence="2">Rob3c / Tucson 14021-0248.25</strain>
    </source>
</reference>
<organism evidence="2">
    <name type="scientific">Drosophila sechellia</name>
    <name type="common">Fruit fly</name>
    <dbReference type="NCBI Taxonomy" id="7238"/>
    <lineage>
        <taxon>Eukaryota</taxon>
        <taxon>Metazoa</taxon>
        <taxon>Ecdysozoa</taxon>
        <taxon>Arthropoda</taxon>
        <taxon>Hexapoda</taxon>
        <taxon>Insecta</taxon>
        <taxon>Pterygota</taxon>
        <taxon>Neoptera</taxon>
        <taxon>Endopterygota</taxon>
        <taxon>Diptera</taxon>
        <taxon>Brachycera</taxon>
        <taxon>Muscomorpha</taxon>
        <taxon>Ephydroidea</taxon>
        <taxon>Drosophilidae</taxon>
        <taxon>Drosophila</taxon>
        <taxon>Sophophora</taxon>
    </lineage>
</organism>
<dbReference type="HOGENOM" id="CLU_2796768_0_0_1"/>
<sequence length="69" mass="7533">MPLGTYNPFIQQIPIIDTYGKSRASGTAAICCATETDDFKLEQQLQVCPLDANVDDDVDNDEEGPKLLS</sequence>
<dbReference type="PhylomeDB" id="B4I0U9"/>
<protein>
    <submittedName>
        <fullName evidence="1">GM12367</fullName>
    </submittedName>
</protein>
<name>B4I0U9_DROSE</name>
<dbReference type="EMBL" id="CH480819">
    <property type="protein sequence ID" value="EDW53130.1"/>
    <property type="molecule type" value="Genomic_DNA"/>
</dbReference>
<dbReference type="Proteomes" id="UP000001292">
    <property type="component" value="Unassembled WGS sequence"/>
</dbReference>
<proteinExistence type="predicted"/>
<evidence type="ECO:0000313" key="1">
    <source>
        <dbReference type="EMBL" id="EDW53130.1"/>
    </source>
</evidence>
<evidence type="ECO:0000313" key="2">
    <source>
        <dbReference type="Proteomes" id="UP000001292"/>
    </source>
</evidence>
<dbReference type="OMA" id="AICCATE"/>
<accession>B4I0U9</accession>
<keyword evidence="2" id="KW-1185">Reference proteome</keyword>
<dbReference type="AlphaFoldDB" id="B4I0U9"/>